<evidence type="ECO:0000313" key="2">
    <source>
        <dbReference type="EMBL" id="KYM84127.1"/>
    </source>
</evidence>
<dbReference type="Proteomes" id="UP000078540">
    <property type="component" value="Unassembled WGS sequence"/>
</dbReference>
<dbReference type="AlphaFoldDB" id="A0A195BID1"/>
<name>A0A195BID1_9HYME</name>
<dbReference type="EMBL" id="KQ976467">
    <property type="protein sequence ID" value="KYM84127.1"/>
    <property type="molecule type" value="Genomic_DNA"/>
</dbReference>
<keyword evidence="3" id="KW-1185">Reference proteome</keyword>
<gene>
    <name evidence="2" type="ORF">ALC53_05504</name>
</gene>
<evidence type="ECO:0000313" key="3">
    <source>
        <dbReference type="Proteomes" id="UP000078540"/>
    </source>
</evidence>
<reference evidence="2 3" key="1">
    <citation type="submission" date="2015-09" db="EMBL/GenBank/DDBJ databases">
        <title>Atta colombica WGS genome.</title>
        <authorList>
            <person name="Nygaard S."/>
            <person name="Hu H."/>
            <person name="Boomsma J."/>
            <person name="Zhang G."/>
        </authorList>
    </citation>
    <scope>NUCLEOTIDE SEQUENCE [LARGE SCALE GENOMIC DNA]</scope>
    <source>
        <strain evidence="2">Treedump-2</strain>
        <tissue evidence="2">Whole body</tissue>
    </source>
</reference>
<protein>
    <submittedName>
        <fullName evidence="2">Uncharacterized protein</fullName>
    </submittedName>
</protein>
<evidence type="ECO:0000256" key="1">
    <source>
        <dbReference type="SAM" id="MobiDB-lite"/>
    </source>
</evidence>
<sequence length="112" mass="12961">MSSIFRRLSSAASCSWPPKVTVMRSSVIRKNQVDAGRDSRDLSTSLHAFVRELAREQDETSDEEKAREKERVQRVTERNDKPDTTTDEERTILIGRMHGWERMLVGGERDRV</sequence>
<feature type="region of interest" description="Disordered" evidence="1">
    <location>
        <begin position="53"/>
        <end position="89"/>
    </location>
</feature>
<organism evidence="2 3">
    <name type="scientific">Atta colombica</name>
    <dbReference type="NCBI Taxonomy" id="520822"/>
    <lineage>
        <taxon>Eukaryota</taxon>
        <taxon>Metazoa</taxon>
        <taxon>Ecdysozoa</taxon>
        <taxon>Arthropoda</taxon>
        <taxon>Hexapoda</taxon>
        <taxon>Insecta</taxon>
        <taxon>Pterygota</taxon>
        <taxon>Neoptera</taxon>
        <taxon>Endopterygota</taxon>
        <taxon>Hymenoptera</taxon>
        <taxon>Apocrita</taxon>
        <taxon>Aculeata</taxon>
        <taxon>Formicoidea</taxon>
        <taxon>Formicidae</taxon>
        <taxon>Myrmicinae</taxon>
        <taxon>Atta</taxon>
    </lineage>
</organism>
<proteinExistence type="predicted"/>
<accession>A0A195BID1</accession>